<evidence type="ECO:0000313" key="2">
    <source>
        <dbReference type="EMBL" id="MTH33810.1"/>
    </source>
</evidence>
<feature type="chain" id="PRO_5032758448" description="YMGG-like Gly-zipper domain-containing protein" evidence="1">
    <location>
        <begin position="23"/>
        <end position="83"/>
    </location>
</feature>
<organism evidence="2 3">
    <name type="scientific">Paracoccus limosus</name>
    <dbReference type="NCBI Taxonomy" id="913252"/>
    <lineage>
        <taxon>Bacteria</taxon>
        <taxon>Pseudomonadati</taxon>
        <taxon>Pseudomonadota</taxon>
        <taxon>Alphaproteobacteria</taxon>
        <taxon>Rhodobacterales</taxon>
        <taxon>Paracoccaceae</taxon>
        <taxon>Paracoccus</taxon>
    </lineage>
</organism>
<dbReference type="OrthoDB" id="7777674at2"/>
<accession>A0A844H2W5</accession>
<name>A0A844H2W5_9RHOB</name>
<evidence type="ECO:0008006" key="4">
    <source>
        <dbReference type="Google" id="ProtNLM"/>
    </source>
</evidence>
<proteinExistence type="predicted"/>
<dbReference type="Proteomes" id="UP000442533">
    <property type="component" value="Unassembled WGS sequence"/>
</dbReference>
<feature type="signal peptide" evidence="1">
    <location>
        <begin position="1"/>
        <end position="22"/>
    </location>
</feature>
<reference evidence="2 3" key="1">
    <citation type="submission" date="2019-11" db="EMBL/GenBank/DDBJ databases">
        <authorList>
            <person name="Dong K."/>
        </authorList>
    </citation>
    <scope>NUCLEOTIDE SEQUENCE [LARGE SCALE GENOMIC DNA]</scope>
    <source>
        <strain evidence="2 3">JCM 17370</strain>
    </source>
</reference>
<comment type="caution">
    <text evidence="2">The sequence shown here is derived from an EMBL/GenBank/DDBJ whole genome shotgun (WGS) entry which is preliminary data.</text>
</comment>
<dbReference type="RefSeq" id="WP_155063368.1">
    <property type="nucleotide sequence ID" value="NZ_WMIF01000004.1"/>
</dbReference>
<protein>
    <recommendedName>
        <fullName evidence="4">YMGG-like Gly-zipper domain-containing protein</fullName>
    </recommendedName>
</protein>
<dbReference type="PROSITE" id="PS51257">
    <property type="entry name" value="PROKAR_LIPOPROTEIN"/>
    <property type="match status" value="1"/>
</dbReference>
<dbReference type="EMBL" id="WMIF01000004">
    <property type="protein sequence ID" value="MTH33810.1"/>
    <property type="molecule type" value="Genomic_DNA"/>
</dbReference>
<evidence type="ECO:0000313" key="3">
    <source>
        <dbReference type="Proteomes" id="UP000442533"/>
    </source>
</evidence>
<evidence type="ECO:0000256" key="1">
    <source>
        <dbReference type="SAM" id="SignalP"/>
    </source>
</evidence>
<dbReference type="AlphaFoldDB" id="A0A844H2W5"/>
<keyword evidence="3" id="KW-1185">Reference proteome</keyword>
<gene>
    <name evidence="2" type="ORF">GL279_04285</name>
</gene>
<sequence>MSKKLVLALGLGLLGLAGCTQNIQPTDLDRGLIGAGVGATIASVGGHNVARGAAIGAVAGALCDDVRLCEPNRQQQYQQYRRY</sequence>
<keyword evidence="1" id="KW-0732">Signal</keyword>